<sequence length="67" mass="7655">MSIRRSCHPSRFVLSLQRLSNPKMSWVTRLSRSRCLSLRNQSPVRPAPYSLSNGEVFHSHPGSNSME</sequence>
<dbReference type="AlphaFoldDB" id="A0AAV0HX22"/>
<keyword evidence="3" id="KW-1185">Reference proteome</keyword>
<name>A0AAV0HX22_9ROSI</name>
<proteinExistence type="predicted"/>
<protein>
    <submittedName>
        <fullName evidence="2">Uncharacterized protein</fullName>
    </submittedName>
</protein>
<organism evidence="2 3">
    <name type="scientific">Linum tenue</name>
    <dbReference type="NCBI Taxonomy" id="586396"/>
    <lineage>
        <taxon>Eukaryota</taxon>
        <taxon>Viridiplantae</taxon>
        <taxon>Streptophyta</taxon>
        <taxon>Embryophyta</taxon>
        <taxon>Tracheophyta</taxon>
        <taxon>Spermatophyta</taxon>
        <taxon>Magnoliopsida</taxon>
        <taxon>eudicotyledons</taxon>
        <taxon>Gunneridae</taxon>
        <taxon>Pentapetalae</taxon>
        <taxon>rosids</taxon>
        <taxon>fabids</taxon>
        <taxon>Malpighiales</taxon>
        <taxon>Linaceae</taxon>
        <taxon>Linum</taxon>
    </lineage>
</organism>
<comment type="caution">
    <text evidence="2">The sequence shown here is derived from an EMBL/GenBank/DDBJ whole genome shotgun (WGS) entry which is preliminary data.</text>
</comment>
<feature type="region of interest" description="Disordered" evidence="1">
    <location>
        <begin position="41"/>
        <end position="67"/>
    </location>
</feature>
<feature type="non-terminal residue" evidence="2">
    <location>
        <position position="67"/>
    </location>
</feature>
<evidence type="ECO:0000313" key="2">
    <source>
        <dbReference type="EMBL" id="CAI0389347.1"/>
    </source>
</evidence>
<accession>A0AAV0HX22</accession>
<dbReference type="EMBL" id="CAMGYJ010000003">
    <property type="protein sequence ID" value="CAI0389347.1"/>
    <property type="molecule type" value="Genomic_DNA"/>
</dbReference>
<gene>
    <name evidence="2" type="ORF">LITE_LOCUS6199</name>
</gene>
<reference evidence="2" key="1">
    <citation type="submission" date="2022-08" db="EMBL/GenBank/DDBJ databases">
        <authorList>
            <person name="Gutierrez-Valencia J."/>
        </authorList>
    </citation>
    <scope>NUCLEOTIDE SEQUENCE</scope>
</reference>
<evidence type="ECO:0000256" key="1">
    <source>
        <dbReference type="SAM" id="MobiDB-lite"/>
    </source>
</evidence>
<dbReference type="Proteomes" id="UP001154282">
    <property type="component" value="Unassembled WGS sequence"/>
</dbReference>
<evidence type="ECO:0000313" key="3">
    <source>
        <dbReference type="Proteomes" id="UP001154282"/>
    </source>
</evidence>